<keyword evidence="8 12" id="KW-0371">Homeobox</keyword>
<evidence type="ECO:0000313" key="17">
    <source>
        <dbReference type="EMBL" id="CAL8070396.1"/>
    </source>
</evidence>
<feature type="region of interest" description="Disordered" evidence="14">
    <location>
        <begin position="2519"/>
        <end position="2538"/>
    </location>
</feature>
<evidence type="ECO:0000256" key="2">
    <source>
        <dbReference type="ARBA" id="ARBA00022723"/>
    </source>
</evidence>
<feature type="domain" description="Homeobox" evidence="15">
    <location>
        <begin position="2462"/>
        <end position="2522"/>
    </location>
</feature>
<feature type="compositionally biased region" description="Low complexity" evidence="14">
    <location>
        <begin position="3545"/>
        <end position="3559"/>
    </location>
</feature>
<feature type="domain" description="Homeobox" evidence="15">
    <location>
        <begin position="3399"/>
        <end position="3459"/>
    </location>
</feature>
<feature type="domain" description="C2H2-type" evidence="16">
    <location>
        <begin position="1537"/>
        <end position="1563"/>
    </location>
</feature>
<evidence type="ECO:0000256" key="4">
    <source>
        <dbReference type="ARBA" id="ARBA00022771"/>
    </source>
</evidence>
<dbReference type="PROSITE" id="PS50071">
    <property type="entry name" value="HOMEOBOX_2"/>
    <property type="match status" value="4"/>
</dbReference>
<dbReference type="CDD" id="cd00086">
    <property type="entry name" value="homeodomain"/>
    <property type="match status" value="4"/>
</dbReference>
<keyword evidence="2" id="KW-0479">Metal-binding</keyword>
<feature type="compositionally biased region" description="Basic and acidic residues" evidence="14">
    <location>
        <begin position="3098"/>
        <end position="3116"/>
    </location>
</feature>
<feature type="region of interest" description="Disordered" evidence="14">
    <location>
        <begin position="3541"/>
        <end position="3597"/>
    </location>
</feature>
<dbReference type="Pfam" id="PF24056">
    <property type="entry name" value="zf-C2H2_ZFHX3"/>
    <property type="match status" value="1"/>
</dbReference>
<feature type="domain" description="Homeobox" evidence="15">
    <location>
        <begin position="3114"/>
        <end position="3174"/>
    </location>
</feature>
<evidence type="ECO:0000256" key="6">
    <source>
        <dbReference type="ARBA" id="ARBA00023015"/>
    </source>
</evidence>
<feature type="compositionally biased region" description="Low complexity" evidence="14">
    <location>
        <begin position="409"/>
        <end position="431"/>
    </location>
</feature>
<feature type="compositionally biased region" description="Low complexity" evidence="14">
    <location>
        <begin position="886"/>
        <end position="898"/>
    </location>
</feature>
<feature type="compositionally biased region" description="Polar residues" evidence="14">
    <location>
        <begin position="92"/>
        <end position="107"/>
    </location>
</feature>
<feature type="compositionally biased region" description="Basic and acidic residues" evidence="14">
    <location>
        <begin position="1450"/>
        <end position="1462"/>
    </location>
</feature>
<dbReference type="InterPro" id="IPR036236">
    <property type="entry name" value="Znf_C2H2_sf"/>
</dbReference>
<dbReference type="PANTHER" id="PTHR45891">
    <property type="entry name" value="ZINC FINGER HOMEOBOX PROTEIN"/>
    <property type="match status" value="1"/>
</dbReference>
<feature type="domain" description="Homeobox" evidence="15">
    <location>
        <begin position="2795"/>
        <end position="2855"/>
    </location>
</feature>
<feature type="domain" description="C2H2-type" evidence="16">
    <location>
        <begin position="2880"/>
        <end position="2907"/>
    </location>
</feature>
<feature type="compositionally biased region" description="Polar residues" evidence="14">
    <location>
        <begin position="2526"/>
        <end position="2538"/>
    </location>
</feature>
<dbReference type="SUPFAM" id="SSF46689">
    <property type="entry name" value="Homeodomain-like"/>
    <property type="match status" value="4"/>
</dbReference>
<feature type="compositionally biased region" description="Low complexity" evidence="14">
    <location>
        <begin position="230"/>
        <end position="270"/>
    </location>
</feature>
<evidence type="ECO:0000256" key="5">
    <source>
        <dbReference type="ARBA" id="ARBA00022833"/>
    </source>
</evidence>
<evidence type="ECO:0000256" key="12">
    <source>
        <dbReference type="PROSITE-ProRule" id="PRU00108"/>
    </source>
</evidence>
<feature type="compositionally biased region" description="Polar residues" evidence="14">
    <location>
        <begin position="1993"/>
        <end position="2006"/>
    </location>
</feature>
<feature type="region of interest" description="Disordered" evidence="14">
    <location>
        <begin position="594"/>
        <end position="631"/>
    </location>
</feature>
<keyword evidence="9" id="KW-0804">Transcription</keyword>
<dbReference type="InterPro" id="IPR051968">
    <property type="entry name" value="ZnFinger_Homeobox_TR"/>
</dbReference>
<dbReference type="Gene3D" id="3.30.160.60">
    <property type="entry name" value="Classic Zinc Finger"/>
    <property type="match status" value="6"/>
</dbReference>
<keyword evidence="6" id="KW-0805">Transcription regulation</keyword>
<keyword evidence="10 12" id="KW-0539">Nucleus</keyword>
<dbReference type="InterPro" id="IPR003604">
    <property type="entry name" value="Matrin/U1-like-C_Znf_C2H2"/>
</dbReference>
<feature type="compositionally biased region" description="Low complexity" evidence="14">
    <location>
        <begin position="3778"/>
        <end position="3796"/>
    </location>
</feature>
<feature type="compositionally biased region" description="Low complexity" evidence="14">
    <location>
        <begin position="665"/>
        <end position="685"/>
    </location>
</feature>
<reference evidence="17 18" key="1">
    <citation type="submission" date="2024-08" db="EMBL/GenBank/DDBJ databases">
        <authorList>
            <person name="Cucini C."/>
            <person name="Frati F."/>
        </authorList>
    </citation>
    <scope>NUCLEOTIDE SEQUENCE [LARGE SCALE GENOMIC DNA]</scope>
</reference>
<feature type="compositionally biased region" description="Low complexity" evidence="14">
    <location>
        <begin position="129"/>
        <end position="170"/>
    </location>
</feature>
<feature type="compositionally biased region" description="Low complexity" evidence="14">
    <location>
        <begin position="2069"/>
        <end position="2082"/>
    </location>
</feature>
<feature type="compositionally biased region" description="Low complexity" evidence="14">
    <location>
        <begin position="2099"/>
        <end position="2111"/>
    </location>
</feature>
<evidence type="ECO:0008006" key="19">
    <source>
        <dbReference type="Google" id="ProtNLM"/>
    </source>
</evidence>
<feature type="region of interest" description="Disordered" evidence="14">
    <location>
        <begin position="2921"/>
        <end position="2972"/>
    </location>
</feature>
<dbReference type="Proteomes" id="UP001642540">
    <property type="component" value="Unassembled WGS sequence"/>
</dbReference>
<dbReference type="SMART" id="SM00389">
    <property type="entry name" value="HOX"/>
    <property type="match status" value="4"/>
</dbReference>
<dbReference type="EMBL" id="CAXLJM020000004">
    <property type="protein sequence ID" value="CAL8070396.1"/>
    <property type="molecule type" value="Genomic_DNA"/>
</dbReference>
<feature type="compositionally biased region" description="Basic and acidic residues" evidence="14">
    <location>
        <begin position="1352"/>
        <end position="1363"/>
    </location>
</feature>
<gene>
    <name evidence="17" type="ORF">ODALV1_LOCUS1220</name>
</gene>
<feature type="region of interest" description="Disordered" evidence="14">
    <location>
        <begin position="2645"/>
        <end position="2750"/>
    </location>
</feature>
<evidence type="ECO:0000256" key="10">
    <source>
        <dbReference type="ARBA" id="ARBA00023242"/>
    </source>
</evidence>
<feature type="DNA-binding region" description="Homeobox" evidence="12">
    <location>
        <begin position="3401"/>
        <end position="3460"/>
    </location>
</feature>
<feature type="domain" description="C2H2-type" evidence="16">
    <location>
        <begin position="1747"/>
        <end position="1776"/>
    </location>
</feature>
<feature type="compositionally biased region" description="Polar residues" evidence="14">
    <location>
        <begin position="193"/>
        <end position="209"/>
    </location>
</feature>
<evidence type="ECO:0000256" key="3">
    <source>
        <dbReference type="ARBA" id="ARBA00022737"/>
    </source>
</evidence>
<feature type="region of interest" description="Disordered" evidence="14">
    <location>
        <begin position="851"/>
        <end position="871"/>
    </location>
</feature>
<feature type="region of interest" description="Disordered" evidence="14">
    <location>
        <begin position="886"/>
        <end position="915"/>
    </location>
</feature>
<keyword evidence="18" id="KW-1185">Reference proteome</keyword>
<keyword evidence="5" id="KW-0862">Zinc</keyword>
<dbReference type="PROSITE" id="PS50157">
    <property type="entry name" value="ZINC_FINGER_C2H2_2"/>
    <property type="match status" value="9"/>
</dbReference>
<dbReference type="PROSITE" id="PS00027">
    <property type="entry name" value="HOMEOBOX_1"/>
    <property type="match status" value="2"/>
</dbReference>
<dbReference type="SUPFAM" id="SSF57667">
    <property type="entry name" value="beta-beta-alpha zinc fingers"/>
    <property type="match status" value="7"/>
</dbReference>
<feature type="compositionally biased region" description="Low complexity" evidence="14">
    <location>
        <begin position="1432"/>
        <end position="1444"/>
    </location>
</feature>
<feature type="domain" description="C2H2-type" evidence="16">
    <location>
        <begin position="1608"/>
        <end position="1636"/>
    </location>
</feature>
<feature type="region of interest" description="Disordered" evidence="14">
    <location>
        <begin position="383"/>
        <end position="447"/>
    </location>
</feature>
<feature type="region of interest" description="Disordered" evidence="14">
    <location>
        <begin position="1988"/>
        <end position="2030"/>
    </location>
</feature>
<evidence type="ECO:0000256" key="11">
    <source>
        <dbReference type="PROSITE-ProRule" id="PRU00042"/>
    </source>
</evidence>
<feature type="compositionally biased region" description="Basic and acidic residues" evidence="14">
    <location>
        <begin position="1285"/>
        <end position="1296"/>
    </location>
</feature>
<accession>A0ABP1PL01</accession>
<evidence type="ECO:0000256" key="7">
    <source>
        <dbReference type="ARBA" id="ARBA00023125"/>
    </source>
</evidence>
<feature type="region of interest" description="Disordered" evidence="14">
    <location>
        <begin position="2240"/>
        <end position="2289"/>
    </location>
</feature>
<feature type="region of interest" description="Disordered" evidence="14">
    <location>
        <begin position="1259"/>
        <end position="1299"/>
    </location>
</feature>
<evidence type="ECO:0000256" key="1">
    <source>
        <dbReference type="ARBA" id="ARBA00004123"/>
    </source>
</evidence>
<feature type="region of interest" description="Disordered" evidence="14">
    <location>
        <begin position="3034"/>
        <end position="3120"/>
    </location>
</feature>
<feature type="region of interest" description="Disordered" evidence="14">
    <location>
        <begin position="2766"/>
        <end position="2800"/>
    </location>
</feature>
<feature type="region of interest" description="Disordered" evidence="14">
    <location>
        <begin position="3467"/>
        <end position="3500"/>
    </location>
</feature>
<evidence type="ECO:0000313" key="18">
    <source>
        <dbReference type="Proteomes" id="UP001642540"/>
    </source>
</evidence>
<feature type="compositionally biased region" description="Polar residues" evidence="14">
    <location>
        <begin position="2672"/>
        <end position="2697"/>
    </location>
</feature>
<feature type="region of interest" description="Disordered" evidence="14">
    <location>
        <begin position="2069"/>
        <end position="2111"/>
    </location>
</feature>
<evidence type="ECO:0000256" key="13">
    <source>
        <dbReference type="RuleBase" id="RU000682"/>
    </source>
</evidence>
<feature type="compositionally biased region" description="Low complexity" evidence="14">
    <location>
        <begin position="2921"/>
        <end position="2945"/>
    </location>
</feature>
<feature type="compositionally biased region" description="Low complexity" evidence="14">
    <location>
        <begin position="3034"/>
        <end position="3054"/>
    </location>
</feature>
<feature type="compositionally biased region" description="Low complexity" evidence="14">
    <location>
        <begin position="594"/>
        <end position="605"/>
    </location>
</feature>
<feature type="compositionally biased region" description="Polar residues" evidence="14">
    <location>
        <begin position="606"/>
        <end position="627"/>
    </location>
</feature>
<feature type="compositionally biased region" description="Basic and acidic residues" evidence="14">
    <location>
        <begin position="2645"/>
        <end position="2670"/>
    </location>
</feature>
<feature type="compositionally biased region" description="Basic and acidic residues" evidence="14">
    <location>
        <begin position="1475"/>
        <end position="1486"/>
    </location>
</feature>
<evidence type="ECO:0000259" key="16">
    <source>
        <dbReference type="PROSITE" id="PS50157"/>
    </source>
</evidence>
<feature type="compositionally biased region" description="Low complexity" evidence="14">
    <location>
        <begin position="2701"/>
        <end position="2727"/>
    </location>
</feature>
<dbReference type="InterPro" id="IPR017970">
    <property type="entry name" value="Homeobox_CS"/>
</dbReference>
<evidence type="ECO:0000259" key="15">
    <source>
        <dbReference type="PROSITE" id="PS50071"/>
    </source>
</evidence>
<dbReference type="Gene3D" id="1.10.10.60">
    <property type="entry name" value="Homeodomain-like"/>
    <property type="match status" value="4"/>
</dbReference>
<dbReference type="InterPro" id="IPR013087">
    <property type="entry name" value="Znf_C2H2_type"/>
</dbReference>
<feature type="compositionally biased region" description="Low complexity" evidence="14">
    <location>
        <begin position="2766"/>
        <end position="2780"/>
    </location>
</feature>
<feature type="compositionally biased region" description="Low complexity" evidence="14">
    <location>
        <begin position="3467"/>
        <end position="3494"/>
    </location>
</feature>
<feature type="region of interest" description="Disordered" evidence="14">
    <location>
        <begin position="2550"/>
        <end position="2626"/>
    </location>
</feature>
<proteinExistence type="predicted"/>
<feature type="domain" description="C2H2-type" evidence="16">
    <location>
        <begin position="1791"/>
        <end position="1822"/>
    </location>
</feature>
<name>A0ABP1PL01_9HEXA</name>
<feature type="region of interest" description="Disordered" evidence="14">
    <location>
        <begin position="92"/>
        <end position="280"/>
    </location>
</feature>
<feature type="region of interest" description="Disordered" evidence="14">
    <location>
        <begin position="3369"/>
        <end position="3400"/>
    </location>
</feature>
<feature type="compositionally biased region" description="Low complexity" evidence="14">
    <location>
        <begin position="108"/>
        <end position="122"/>
    </location>
</feature>
<feature type="domain" description="C2H2-type" evidence="16">
    <location>
        <begin position="1580"/>
        <end position="1607"/>
    </location>
</feature>
<feature type="compositionally biased region" description="Low complexity" evidence="14">
    <location>
        <begin position="1364"/>
        <end position="1375"/>
    </location>
</feature>
<feature type="domain" description="C2H2-type" evidence="16">
    <location>
        <begin position="1501"/>
        <end position="1530"/>
    </location>
</feature>
<feature type="compositionally biased region" description="Polar residues" evidence="14">
    <location>
        <begin position="2240"/>
        <end position="2258"/>
    </location>
</feature>
<feature type="compositionally biased region" description="Polar residues" evidence="14">
    <location>
        <begin position="2954"/>
        <end position="2972"/>
    </location>
</feature>
<dbReference type="SMART" id="SM00451">
    <property type="entry name" value="ZnF_U1"/>
    <property type="match status" value="7"/>
</dbReference>
<feature type="compositionally biased region" description="Polar residues" evidence="14">
    <location>
        <begin position="3074"/>
        <end position="3086"/>
    </location>
</feature>
<feature type="domain" description="C2H2-type" evidence="16">
    <location>
        <begin position="1922"/>
        <end position="1951"/>
    </location>
</feature>
<dbReference type="InterPro" id="IPR001356">
    <property type="entry name" value="HD"/>
</dbReference>
<feature type="compositionally biased region" description="Acidic residues" evidence="14">
    <location>
        <begin position="389"/>
        <end position="403"/>
    </location>
</feature>
<evidence type="ECO:0000256" key="14">
    <source>
        <dbReference type="SAM" id="MobiDB-lite"/>
    </source>
</evidence>
<dbReference type="PANTHER" id="PTHR45891:SF3">
    <property type="entry name" value="ZINC FINGER PROTEIN 2"/>
    <property type="match status" value="1"/>
</dbReference>
<feature type="region of interest" description="Disordered" evidence="14">
    <location>
        <begin position="3767"/>
        <end position="3796"/>
    </location>
</feature>
<evidence type="ECO:0000256" key="9">
    <source>
        <dbReference type="ARBA" id="ARBA00023163"/>
    </source>
</evidence>
<feature type="compositionally biased region" description="Basic and acidic residues" evidence="14">
    <location>
        <begin position="1694"/>
        <end position="1703"/>
    </location>
</feature>
<dbReference type="PROSITE" id="PS00028">
    <property type="entry name" value="ZINC_FINGER_C2H2_1"/>
    <property type="match status" value="13"/>
</dbReference>
<feature type="region of interest" description="Disordered" evidence="14">
    <location>
        <begin position="663"/>
        <end position="713"/>
    </location>
</feature>
<protein>
    <recommendedName>
        <fullName evidence="19">Zinc finger homeobox protein 4</fullName>
    </recommendedName>
</protein>
<keyword evidence="3" id="KW-0677">Repeat</keyword>
<feature type="region of interest" description="Disordered" evidence="14">
    <location>
        <begin position="1838"/>
        <end position="1919"/>
    </location>
</feature>
<dbReference type="Pfam" id="PF00046">
    <property type="entry name" value="Homeodomain"/>
    <property type="match status" value="4"/>
</dbReference>
<keyword evidence="4 11" id="KW-0863">Zinc-finger</keyword>
<feature type="compositionally biased region" description="Low complexity" evidence="14">
    <location>
        <begin position="2617"/>
        <end position="2626"/>
    </location>
</feature>
<comment type="caution">
    <text evidence="17">The sequence shown here is derived from an EMBL/GenBank/DDBJ whole genome shotgun (WGS) entry which is preliminary data.</text>
</comment>
<feature type="compositionally biased region" description="Low complexity" evidence="14">
    <location>
        <begin position="1871"/>
        <end position="1909"/>
    </location>
</feature>
<feature type="compositionally biased region" description="Acidic residues" evidence="14">
    <location>
        <begin position="171"/>
        <end position="186"/>
    </location>
</feature>
<feature type="region of interest" description="Disordered" evidence="14">
    <location>
        <begin position="1336"/>
        <end position="1383"/>
    </location>
</feature>
<feature type="compositionally biased region" description="Low complexity" evidence="14">
    <location>
        <begin position="3378"/>
        <end position="3389"/>
    </location>
</feature>
<feature type="region of interest" description="Disordered" evidence="14">
    <location>
        <begin position="1431"/>
        <end position="1495"/>
    </location>
</feature>
<feature type="compositionally biased region" description="Low complexity" evidence="14">
    <location>
        <begin position="2007"/>
        <end position="2024"/>
    </location>
</feature>
<evidence type="ECO:0000256" key="8">
    <source>
        <dbReference type="ARBA" id="ARBA00023155"/>
    </source>
</evidence>
<dbReference type="InterPro" id="IPR009057">
    <property type="entry name" value="Homeodomain-like_sf"/>
</dbReference>
<comment type="subcellular location">
    <subcellularLocation>
        <location evidence="1 12 13">Nucleus</location>
    </subcellularLocation>
</comment>
<feature type="compositionally biased region" description="Low complexity" evidence="14">
    <location>
        <begin position="2260"/>
        <end position="2275"/>
    </location>
</feature>
<feature type="compositionally biased region" description="Gly residues" evidence="14">
    <location>
        <begin position="899"/>
        <end position="908"/>
    </location>
</feature>
<keyword evidence="7 12" id="KW-0238">DNA-binding</keyword>
<feature type="domain" description="C2H2-type" evidence="16">
    <location>
        <begin position="822"/>
        <end position="851"/>
    </location>
</feature>
<sequence>MEAFVAVAKAQGDESQLSSANSLDSPSSFSTSCRNSSSAGSSARQNFSALLSSVQQHSNSHHVSASAPNSSLSRRDLLDNGHYWKYLVGESSLTNMVPQEPTMATNDGVSKTPSPSSSSSVVAGGGVGVEEQSASTTRTTASPTTTPRPSNPTESTTIATTTTNNSNNIDGGDDDEDDDGMEEDDTCPPSPSPTNVTKNSNSSEQQRQPCASPPPPPPSAEEMTSLRSLVTNNNTSPSNNNSSSSVNNSSGILPNRRNNLSKSNRSTPPGDSGGGSDVERFEGKIVYNPDGSAYIIEDSELSDDETSLDVPEGCIVDGRGANLAQFQSSALPQIANAIYVSRNPALYTALYGQAYSNLLQDKKMVPDIPIIHSYRVFTIRDSKSGDTSAVEDEDQDGDDEEDSQTQTAKSSSSSSKVNKSRTKSGSNNTSASGGGAVKTDKKPPTPFPECASVPIKPILMCFICKLSFGYTKSFVGHAMGDHKLILNDQENDILNQRNISAIIQQVGKNKDALISFLEPLGNRIGTIPMSNSAAASAAATASAPLPLTTSSLPSVPMSRALVHPSSQAESIIASSVNNSILSQHHQALLRLTNANNHNNLGGNHTSTVTSDDNANNLKSSPASSPDNLLSPRAPSSLANDILSHAVNSSALAAKMGLGVDLTRKSPASGRSSASPGASVSPAPGSVTPNPPHNTSPGAPGGIGGPQFNVNTPTAPPNFITGTTIGVCPEHINGRPSGVDCAKCELILNSSRMGGLGSLHTRNSCKTLKCPKCNWHYKYQETLEIHMKEKHPDNETSCIYCIAGQPHPRLARGETYTCGYKPYRCEVCNYSTTTKGNLSIHMQSDKHLNNMQELQNGGISPPESLVQQTTKSVTGLSPAAAAAAAAAQAERAGAPTPGSISGGGGGGGAPPNPKPKPTFRCDVCNYETNVARNLRIHMTSEKHTHNMMVLQQNVKHMQHLSALQQAQNPFDPAALMQFHPGAAALGMASAAGGAGDKPAVHTEAALADMAYSQALLIQMMTGGQMPPHIPPELAPHMDLGLNPDTMEPPPEPPDPNPSHLFQCCVCTSYHTDSLEALSHHLTQDRTKLREQEILVLVAGNYMCKLCSYKTNLKANFQLHCKTDKHLQRLQHVNHVKEGGPRNEWKLKYLSMSNPIQVRCNACDYYTNSAHKLQLHAAHQRHEISVLIFRHIQNQENAISEDARIYACALCGFTSRVKLQLLQHTRSIKHLQLEQLHSLQRRAEGKDGQPDLTQIFRVLEQPETDSPVHNNNSAASAEVSPNFYNDQDSREIKREENSRSSVLKNALEKESSDYTDLTCPYCTFTADSETRLQIHVVSQHSNSEWSGTSTSSGLERERQRDRERSSSVPRRSSSPESNKLEASTSEQMACPLCQETCSDRHKLENHVMQVHSVNAEGLKRLLLLVNQSHWLNTSSGRSSANNSSSSSGGGVGDHHVKSGGEHSHSHSSSSHHHQHHLLGDEDKDKSETDGGGFLEENGDSDEFRCQSCLKSFRNLDDLCTHQNETGHLEIKQTPGGPGYLCWKKGCNQYFPTAPSLQMHFREIHARGGGQSMAVSEKHVYKYRCNQCSLAFKTMEKLQIHSQYHAIRDASKCCLCGRSFRSLLALQKHVETSHTELSEDELNQFKQSIASNPLLLAGLSGQVLDPATTELLKKESARGGDDSDYIMDEEMMMNRDDSITGEKDDGGMNESGGDGDSNDSVVSKDQQLFEDYLNSQAMAEDSYNDPNRKYKCHRCKVAFTRQSYLTSHNKTLLHRKGEKLSYPMEKYLDPNRPYKCEVCKESFTQKNILLVHYNSVSHLHKLKRAMQEQQQFLSQLPTSSLPAALSSSSSGGGGGAPSNLISPVSSSDRGGNKAATNTNNNSSTTPTGTPTPATPNSSTGSTSGGSSAAASALIPSTEEDDKKPYKCNICKVAYTQGSTLDIHMRSVLHQTRASKLHELAMTGQIDLSKPLIEQPEHQKLQEQQKKLMQEMLSPKSGEQQPLSFSTPIRASSPASSGPSSSPQNAVSPAISSSPQTYPCHRCNVVCGSQEQLLQHQHLYCMFQNSLSLFPPLPSPNSSSTPNTSLMGLPESQSTPTKGLQAPMNNNNEPSAPSSPVPMLGGGGVGVDADSVPRFNIPSKKSSHMFKHLLETYGFEVVMQFNEYHQKRLLREVMPVVDDDAASVDEQVLQEFPELAKASCPNYFRAEYLKKVEVAAAEAASALEKDSEELMIKEGAAASIVVQSNSNPTSNKNQNSGEQPGNPTAPSTPTASTTPASSADSISGGNGDGRGERERERGIVISNNANNNSSSSSSAAAQAQAQAAANASGHQAILAQHMNDVQAALTAMAASQLQHFNPMINPMMMAAQLGMALPLGLNMNALAAMNLQPPLVPMMMPPPYDTMNQLSQNQNNRDAANAAASAALFQQNMEGSSKQQQQMLQQQQAAVANAVSAAAASSGGGSSSAGGQKRARTRITDEQLKILRSHFDINNSPSEEQISQMAQQSGLPPKVIKHWFRNTLFKERQRNKDSPYNFNNPPSTTLNLEEYEKTGEAKVLPLPPEEQKKYIETPLPSNSSTSGERPSTGERITSVKKESSQSSKKSQHQQQQQVVQQLHHHHQLQQHQLQQHQQQLLNAMHQEALDMKYYNHDNQSEASESESRSEDERPTKVSKRDFGGSNSSLTQALQAAQKNQRSSSVSSLTGAEPNNPSSSPSAGLNLSSLMNSQLSHLQQDSNSSSCSQPMLPPPKMGNFATPTQVSNQTSLLSLASPVALSSPGSGRSDTPLTTPPLPSNASQSSSSGKRANRTRFTDYQIKVLQEFFENNAYPKDDDLEYLSKLLSLSPRVIVVWFQNARQKARKVYENQPPLDQQEEGTGRFQRTPGLNYQCKKCLLVFQRYYELIRHQKTHCYKEEDAKRSAQAQAAAAQVAAAMSSEDSNSSTVTDNNSMTSSCGPSPVAPGQSNTSSGLGRPNPSQSPMTLFNAEMKAQMKLESQDETFQCDKCNLVFPRFDLWREHQLVHIMNPNLFPSYSPESPFGILQHHAQQQQQAAQAQAQAAQQHQQERQHSQPPQSPSPIQSQSKETTQQSHSAASSIAGDATGKRKWSADDKSDDDKEETQQQRDKRLRTTILPEQLDYLYQKYQVESNPSRKMLETIAREVGLKKRVVQVWFQNTRARERKGQFRAHAQVINKRCPFCPALFKVKSALETHLAAKHADQYTKGDINIDALPDEELDSASSPLRDNTKVPISFGASTTNSLGAAPSSPSSNLIAPFLHSLSTHAELETSLKKLYEESLKRYAQEVQAANQNGRAETGTPTDLRMMKGGGESGAAEFTTNPGGEIPLDLSKPVDLSRAFGKIEALDTASLMDNDYLSDGDDFDASHDSNPNSPASSTASQRPCGPATQTGNKRYRTQLAALQVKVMKNLFADYKTPTMAECEMLGHELGLAKRVIQVWWQNQRAKEKKSKLALLKASTSTSSSTTSTSAASGQEQSSSLESLTSNQANAKPPEECKLCGFKYSHKYSIQDHIFTKKHIEMIKTCIESGKLDPEAGSSGSIGSSNSSSSSTCVAPVQGQSARTRTTSPVSKPTPPARVTKSSKVESPSGIVYPSNLMAQLPGPDSPSLSVMNGQQEQNEQQAAFLQQLQLLQFVEQSKPTQTQACHSFTANTTTDDAVSTTFTTSNAIQIESGSTSTSCSVTSSSNNVAGLELVNKDSVSATTNSVDIAIPTIATTTNTNSLPNNNNSSDSSNKNMLSLEELNLLQLYGLGNLVDAASSSSLSPPPLPTSTSALSSSSSATTTAVTSSPSFSALMQHTLLSNAAAALSSSTSSGTGK</sequence>
<feature type="DNA-binding region" description="Homeobox" evidence="12">
    <location>
        <begin position="3116"/>
        <end position="3175"/>
    </location>
</feature>
<feature type="compositionally biased region" description="Polar residues" evidence="14">
    <location>
        <begin position="2567"/>
        <end position="2577"/>
    </location>
</feature>
<feature type="region of interest" description="Disordered" evidence="14">
    <location>
        <begin position="1694"/>
        <end position="1718"/>
    </location>
</feature>
<feature type="DNA-binding region" description="Homeobox" evidence="12">
    <location>
        <begin position="2464"/>
        <end position="2523"/>
    </location>
</feature>
<feature type="compositionally biased region" description="Low complexity" evidence="14">
    <location>
        <begin position="2592"/>
        <end position="2609"/>
    </location>
</feature>
<dbReference type="SMART" id="SM00355">
    <property type="entry name" value="ZnF_C2H2"/>
    <property type="match status" value="21"/>
</dbReference>
<feature type="compositionally biased region" description="Polar residues" evidence="14">
    <location>
        <begin position="3566"/>
        <end position="3579"/>
    </location>
</feature>
<feature type="region of interest" description="Disordered" evidence="14">
    <location>
        <begin position="1"/>
        <end position="76"/>
    </location>
</feature>
<feature type="DNA-binding region" description="Homeobox" evidence="12">
    <location>
        <begin position="2797"/>
        <end position="2856"/>
    </location>
</feature>
<feature type="compositionally biased region" description="Low complexity" evidence="14">
    <location>
        <begin position="15"/>
        <end position="71"/>
    </location>
</feature>
<organism evidence="17 18">
    <name type="scientific">Orchesella dallaii</name>
    <dbReference type="NCBI Taxonomy" id="48710"/>
    <lineage>
        <taxon>Eukaryota</taxon>
        <taxon>Metazoa</taxon>
        <taxon>Ecdysozoa</taxon>
        <taxon>Arthropoda</taxon>
        <taxon>Hexapoda</taxon>
        <taxon>Collembola</taxon>
        <taxon>Entomobryomorpha</taxon>
        <taxon>Entomobryoidea</taxon>
        <taxon>Orchesellidae</taxon>
        <taxon>Orchesellinae</taxon>
        <taxon>Orchesella</taxon>
    </lineage>
</organism>